<reference evidence="1 2" key="1">
    <citation type="journal article" date="2019" name="Nat. Ecol. Evol.">
        <title>Megaphylogeny resolves global patterns of mushroom evolution.</title>
        <authorList>
            <person name="Varga T."/>
            <person name="Krizsan K."/>
            <person name="Foldi C."/>
            <person name="Dima B."/>
            <person name="Sanchez-Garcia M."/>
            <person name="Sanchez-Ramirez S."/>
            <person name="Szollosi G.J."/>
            <person name="Szarkandi J.G."/>
            <person name="Papp V."/>
            <person name="Albert L."/>
            <person name="Andreopoulos W."/>
            <person name="Angelini C."/>
            <person name="Antonin V."/>
            <person name="Barry K.W."/>
            <person name="Bougher N.L."/>
            <person name="Buchanan P."/>
            <person name="Buyck B."/>
            <person name="Bense V."/>
            <person name="Catcheside P."/>
            <person name="Chovatia M."/>
            <person name="Cooper J."/>
            <person name="Damon W."/>
            <person name="Desjardin D."/>
            <person name="Finy P."/>
            <person name="Geml J."/>
            <person name="Haridas S."/>
            <person name="Hughes K."/>
            <person name="Justo A."/>
            <person name="Karasinski D."/>
            <person name="Kautmanova I."/>
            <person name="Kiss B."/>
            <person name="Kocsube S."/>
            <person name="Kotiranta H."/>
            <person name="LaButti K.M."/>
            <person name="Lechner B.E."/>
            <person name="Liimatainen K."/>
            <person name="Lipzen A."/>
            <person name="Lukacs Z."/>
            <person name="Mihaltcheva S."/>
            <person name="Morgado L.N."/>
            <person name="Niskanen T."/>
            <person name="Noordeloos M.E."/>
            <person name="Ohm R.A."/>
            <person name="Ortiz-Santana B."/>
            <person name="Ovrebo C."/>
            <person name="Racz N."/>
            <person name="Riley R."/>
            <person name="Savchenko A."/>
            <person name="Shiryaev A."/>
            <person name="Soop K."/>
            <person name="Spirin V."/>
            <person name="Szebenyi C."/>
            <person name="Tomsovsky M."/>
            <person name="Tulloss R.E."/>
            <person name="Uehling J."/>
            <person name="Grigoriev I.V."/>
            <person name="Vagvolgyi C."/>
            <person name="Papp T."/>
            <person name="Martin F.M."/>
            <person name="Miettinen O."/>
            <person name="Hibbett D.S."/>
            <person name="Nagy L.G."/>
        </authorList>
    </citation>
    <scope>NUCLEOTIDE SEQUENCE [LARGE SCALE GENOMIC DNA]</scope>
    <source>
        <strain evidence="1 2">NL-1719</strain>
    </source>
</reference>
<keyword evidence="2" id="KW-1185">Reference proteome</keyword>
<dbReference type="EMBL" id="ML208574">
    <property type="protein sequence ID" value="TFK62558.1"/>
    <property type="molecule type" value="Genomic_DNA"/>
</dbReference>
<organism evidence="1 2">
    <name type="scientific">Pluteus cervinus</name>
    <dbReference type="NCBI Taxonomy" id="181527"/>
    <lineage>
        <taxon>Eukaryota</taxon>
        <taxon>Fungi</taxon>
        <taxon>Dikarya</taxon>
        <taxon>Basidiomycota</taxon>
        <taxon>Agaricomycotina</taxon>
        <taxon>Agaricomycetes</taxon>
        <taxon>Agaricomycetidae</taxon>
        <taxon>Agaricales</taxon>
        <taxon>Pluteineae</taxon>
        <taxon>Pluteaceae</taxon>
        <taxon>Pluteus</taxon>
    </lineage>
</organism>
<accession>A0ACD3A9M0</accession>
<proteinExistence type="predicted"/>
<gene>
    <name evidence="1" type="ORF">BDN72DRAFT_848539</name>
</gene>
<evidence type="ECO:0000313" key="2">
    <source>
        <dbReference type="Proteomes" id="UP000308600"/>
    </source>
</evidence>
<sequence>MARLWISLSVWKGVNATAHLIAMSATIFRLHHRYRLRRLWWDDYWAALALLFSFGYFTTVFMRKEPGDPTLGQKKAVAIFWMTTLFFPCEVWSARMSLAFSIIRLIPERAIFRRRCMYALATIFGMMWLALLLQKLWVCVGDSSWTHNAMVQCYLGNAIGIITLCTDVISDTCLIVIPLFMLQEIRIPAGQRRLLLAVFCSSIFSSVAGVIYAVFVFRADNLGTKRGLLISLTANIKAAVTLLVCNMLVIVTYFYRTFRRGEDLETDHIPVEPSKAIPAPPSTGNYYTTTTDMSTIPTFETTSTFDTRPHSALTDPTSTNSNLASAAEMPLPTITEVDMPSVSVATSIIGGSHPHFTQSAPA</sequence>
<evidence type="ECO:0000313" key="1">
    <source>
        <dbReference type="EMBL" id="TFK62558.1"/>
    </source>
</evidence>
<name>A0ACD3A9M0_9AGAR</name>
<protein>
    <submittedName>
        <fullName evidence="1">Uncharacterized protein</fullName>
    </submittedName>
</protein>
<dbReference type="Proteomes" id="UP000308600">
    <property type="component" value="Unassembled WGS sequence"/>
</dbReference>